<dbReference type="Gene3D" id="3.40.50.720">
    <property type="entry name" value="NAD(P)-binding Rossmann-like Domain"/>
    <property type="match status" value="1"/>
</dbReference>
<feature type="domain" description="Glycerol-3-phosphate dehydrogenase NAD-dependent N-terminal" evidence="2">
    <location>
        <begin position="5"/>
        <end position="108"/>
    </location>
</feature>
<protein>
    <recommendedName>
        <fullName evidence="6">Opine dehydrogenase</fullName>
    </recommendedName>
</protein>
<name>A0A0B3VSH0_9FIRM</name>
<dbReference type="AlphaFoldDB" id="A0A0B3VSH0"/>
<feature type="domain" description="Opine dehydrogenase" evidence="3">
    <location>
        <begin position="189"/>
        <end position="334"/>
    </location>
</feature>
<dbReference type="InterPro" id="IPR003421">
    <property type="entry name" value="Opine_DH"/>
</dbReference>
<dbReference type="EMBL" id="JWHR01000151">
    <property type="protein sequence ID" value="KHS55738.1"/>
    <property type="molecule type" value="Genomic_DNA"/>
</dbReference>
<evidence type="ECO:0000313" key="5">
    <source>
        <dbReference type="Proteomes" id="UP000031189"/>
    </source>
</evidence>
<evidence type="ECO:0000256" key="1">
    <source>
        <dbReference type="ARBA" id="ARBA00023002"/>
    </source>
</evidence>
<dbReference type="InterPro" id="IPR008927">
    <property type="entry name" value="6-PGluconate_DH-like_C_sf"/>
</dbReference>
<evidence type="ECO:0008006" key="6">
    <source>
        <dbReference type="Google" id="ProtNLM"/>
    </source>
</evidence>
<keyword evidence="1" id="KW-0560">Oxidoreductase</keyword>
<dbReference type="PANTHER" id="PTHR38015:SF1">
    <property type="entry name" value="OPINE DEHYDROGENASE DOMAIN-CONTAINING PROTEIN"/>
    <property type="match status" value="1"/>
</dbReference>
<accession>A0A0B3VSH0</accession>
<dbReference type="Gene3D" id="1.10.1040.10">
    <property type="entry name" value="N-(1-d-carboxylethyl)-l-norvaline Dehydrogenase, domain 2"/>
    <property type="match status" value="1"/>
</dbReference>
<dbReference type="InterPro" id="IPR036291">
    <property type="entry name" value="NAD(P)-bd_dom_sf"/>
</dbReference>
<evidence type="ECO:0000313" key="4">
    <source>
        <dbReference type="EMBL" id="KHS55738.1"/>
    </source>
</evidence>
<dbReference type="InterPro" id="IPR011128">
    <property type="entry name" value="G3P_DH_NAD-dep_N"/>
</dbReference>
<dbReference type="STRING" id="1577792.QX51_17775"/>
<proteinExistence type="predicted"/>
<evidence type="ECO:0000259" key="3">
    <source>
        <dbReference type="Pfam" id="PF02317"/>
    </source>
</evidence>
<dbReference type="SUPFAM" id="SSF48179">
    <property type="entry name" value="6-phosphogluconate dehydrogenase C-terminal domain-like"/>
    <property type="match status" value="1"/>
</dbReference>
<dbReference type="RefSeq" id="WP_039681243.1">
    <property type="nucleotide sequence ID" value="NZ_JAXECK010000017.1"/>
</dbReference>
<reference evidence="4 5" key="1">
    <citation type="submission" date="2014-12" db="EMBL/GenBank/DDBJ databases">
        <title>Draft genome sequence of Terrisporobacter sp. 08-306576, isolated from the blood culture of a bacteremia patient.</title>
        <authorList>
            <person name="Lund L.C."/>
            <person name="Sydenham T.V."/>
            <person name="Hogh S.V."/>
            <person name="Skov M.N."/>
            <person name="Kemp M."/>
            <person name="Justesen U.S."/>
        </authorList>
    </citation>
    <scope>NUCLEOTIDE SEQUENCE [LARGE SCALE GENOMIC DNA]</scope>
    <source>
        <strain evidence="4 5">08-306576</strain>
    </source>
</reference>
<keyword evidence="5" id="KW-1185">Reference proteome</keyword>
<dbReference type="PANTHER" id="PTHR38015">
    <property type="entry name" value="BLR6086 PROTEIN"/>
    <property type="match status" value="1"/>
</dbReference>
<dbReference type="GO" id="GO:0016616">
    <property type="term" value="F:oxidoreductase activity, acting on the CH-OH group of donors, NAD or NADP as acceptor"/>
    <property type="evidence" value="ECO:0007669"/>
    <property type="project" value="InterPro"/>
</dbReference>
<evidence type="ECO:0000259" key="2">
    <source>
        <dbReference type="Pfam" id="PF01210"/>
    </source>
</evidence>
<dbReference type="InterPro" id="IPR051729">
    <property type="entry name" value="Opine/Lysopine_DH"/>
</dbReference>
<dbReference type="GO" id="GO:0046168">
    <property type="term" value="P:glycerol-3-phosphate catabolic process"/>
    <property type="evidence" value="ECO:0007669"/>
    <property type="project" value="InterPro"/>
</dbReference>
<dbReference type="GO" id="GO:0051287">
    <property type="term" value="F:NAD binding"/>
    <property type="evidence" value="ECO:0007669"/>
    <property type="project" value="InterPro"/>
</dbReference>
<dbReference type="InterPro" id="IPR013328">
    <property type="entry name" value="6PGD_dom2"/>
</dbReference>
<gene>
    <name evidence="4" type="ORF">QX51_17775</name>
</gene>
<dbReference type="OrthoDB" id="1073746at2"/>
<comment type="caution">
    <text evidence="4">The sequence shown here is derived from an EMBL/GenBank/DDBJ whole genome shotgun (WGS) entry which is preliminary data.</text>
</comment>
<sequence length="365" mass="40369">MKVEKIAILGGGNGGITAAADLTQKGFLVNMFESQRFCKDLQFIKKSNQIAMEYKGSKSVEKINLITNNIEDAIKDCQIVMITVPGMGIEYFAEILAPVVKEDQIILINSAPAMASVRFVKKAKEMGIEKDFKIGETNSLTYATRAYVNEARVEISLKAGKVYLAAYPSCHTDEVFNACVQIYDCFVKADNVIVVNLENPNPLVHPGPTLLNAGRIDYTKGDFWLYKEGITEHTVNIVKAVENEREAVAKALDIQLEDTKQARINRGYFADEDKPLHELFNTSPVFQYIKGPASVEGRYIVEDISTGLVLWSDLGRILKVPTPNIDSIIILGGTLIGRDFYKEGLTLESIGLGHLKNKGDILSNI</sequence>
<dbReference type="SUPFAM" id="SSF51735">
    <property type="entry name" value="NAD(P)-binding Rossmann-fold domains"/>
    <property type="match status" value="1"/>
</dbReference>
<dbReference type="Pfam" id="PF02317">
    <property type="entry name" value="Octopine_DH"/>
    <property type="match status" value="1"/>
</dbReference>
<dbReference type="Pfam" id="PF01210">
    <property type="entry name" value="NAD_Gly3P_dh_N"/>
    <property type="match status" value="1"/>
</dbReference>
<dbReference type="Proteomes" id="UP000031189">
    <property type="component" value="Unassembled WGS sequence"/>
</dbReference>
<organism evidence="4 5">
    <name type="scientific">Terrisporobacter othiniensis</name>
    <dbReference type="NCBI Taxonomy" id="1577792"/>
    <lineage>
        <taxon>Bacteria</taxon>
        <taxon>Bacillati</taxon>
        <taxon>Bacillota</taxon>
        <taxon>Clostridia</taxon>
        <taxon>Peptostreptococcales</taxon>
        <taxon>Peptostreptococcaceae</taxon>
        <taxon>Terrisporobacter</taxon>
    </lineage>
</organism>